<evidence type="ECO:0000313" key="2">
    <source>
        <dbReference type="EMBL" id="ABD86439.1"/>
    </source>
</evidence>
<dbReference type="AlphaFoldDB" id="Q21AZ7"/>
<name>Q21AZ7_RHOPB</name>
<dbReference type="STRING" id="316056.RPC_0869"/>
<feature type="coiled-coil region" evidence="1">
    <location>
        <begin position="29"/>
        <end position="56"/>
    </location>
</feature>
<dbReference type="EMBL" id="CP000301">
    <property type="protein sequence ID" value="ABD86439.1"/>
    <property type="molecule type" value="Genomic_DNA"/>
</dbReference>
<dbReference type="OrthoDB" id="7360750at2"/>
<reference evidence="2" key="1">
    <citation type="submission" date="2006-03" db="EMBL/GenBank/DDBJ databases">
        <title>Complete sequence of Rhodopseudomonas palustris BisB18.</title>
        <authorList>
            <consortium name="US DOE Joint Genome Institute"/>
            <person name="Copeland A."/>
            <person name="Lucas S."/>
            <person name="Lapidus A."/>
            <person name="Barry K."/>
            <person name="Detter J.C."/>
            <person name="Glavina del Rio T."/>
            <person name="Hammon N."/>
            <person name="Israni S."/>
            <person name="Dalin E."/>
            <person name="Tice H."/>
            <person name="Pitluck S."/>
            <person name="Chain P."/>
            <person name="Malfatti S."/>
            <person name="Shin M."/>
            <person name="Vergez L."/>
            <person name="Schmutz J."/>
            <person name="Larimer F."/>
            <person name="Land M."/>
            <person name="Hauser L."/>
            <person name="Pelletier D.A."/>
            <person name="Kyrpides N."/>
            <person name="Anderson I."/>
            <person name="Oda Y."/>
            <person name="Harwood C.S."/>
            <person name="Richardson P."/>
        </authorList>
    </citation>
    <scope>NUCLEOTIDE SEQUENCE [LARGE SCALE GENOMIC DNA]</scope>
    <source>
        <strain evidence="2">BisB18</strain>
    </source>
</reference>
<dbReference type="eggNOG" id="ENOG5033H6D">
    <property type="taxonomic scope" value="Bacteria"/>
</dbReference>
<dbReference type="HOGENOM" id="CLU_158648_1_0_5"/>
<evidence type="ECO:0000256" key="1">
    <source>
        <dbReference type="SAM" id="Coils"/>
    </source>
</evidence>
<accession>Q21AZ7</accession>
<organism evidence="2">
    <name type="scientific">Rhodopseudomonas palustris (strain BisB18)</name>
    <dbReference type="NCBI Taxonomy" id="316056"/>
    <lineage>
        <taxon>Bacteria</taxon>
        <taxon>Pseudomonadati</taxon>
        <taxon>Pseudomonadota</taxon>
        <taxon>Alphaproteobacteria</taxon>
        <taxon>Hyphomicrobiales</taxon>
        <taxon>Nitrobacteraceae</taxon>
        <taxon>Rhodopseudomonas</taxon>
    </lineage>
</organism>
<gene>
    <name evidence="2" type="ordered locus">RPC_0869</name>
</gene>
<protein>
    <submittedName>
        <fullName evidence="2">Uncharacterized protein</fullName>
    </submittedName>
</protein>
<dbReference type="RefSeq" id="WP_011471347.1">
    <property type="nucleotide sequence ID" value="NC_007925.1"/>
</dbReference>
<proteinExistence type="predicted"/>
<sequence length="93" mass="10071">MIDVADFQDLLDRLGEDLSSWPMPQREAAAALLRESDQARARLDEAKLLRRALAAKPVRASAALTDRIMLAIQPAPPAADAAPPPPPLRHSRG</sequence>
<dbReference type="KEGG" id="rpc:RPC_0869"/>
<keyword evidence="1" id="KW-0175">Coiled coil</keyword>